<dbReference type="Gene3D" id="1.20.1250.20">
    <property type="entry name" value="MFS general substrate transporter like domains"/>
    <property type="match status" value="2"/>
</dbReference>
<name>A0A3S9HG95_9BURK</name>
<feature type="transmembrane region" description="Helical" evidence="7">
    <location>
        <begin position="277"/>
        <end position="294"/>
    </location>
</feature>
<feature type="transmembrane region" description="Helical" evidence="7">
    <location>
        <begin position="306"/>
        <end position="322"/>
    </location>
</feature>
<dbReference type="InterPro" id="IPR050171">
    <property type="entry name" value="MFS_Transporters"/>
</dbReference>
<evidence type="ECO:0000256" key="2">
    <source>
        <dbReference type="ARBA" id="ARBA00022448"/>
    </source>
</evidence>
<keyword evidence="2" id="KW-0813">Transport</keyword>
<keyword evidence="3" id="KW-1003">Cell membrane</keyword>
<keyword evidence="6 7" id="KW-0472">Membrane</keyword>
<proteinExistence type="predicted"/>
<dbReference type="KEGG" id="upv:EJN92_03380"/>
<keyword evidence="9" id="KW-1185">Reference proteome</keyword>
<feature type="transmembrane region" description="Helical" evidence="7">
    <location>
        <begin position="120"/>
        <end position="139"/>
    </location>
</feature>
<organism evidence="8 9">
    <name type="scientific">Undibacterium parvum</name>
    <dbReference type="NCBI Taxonomy" id="401471"/>
    <lineage>
        <taxon>Bacteria</taxon>
        <taxon>Pseudomonadati</taxon>
        <taxon>Pseudomonadota</taxon>
        <taxon>Betaproteobacteria</taxon>
        <taxon>Burkholderiales</taxon>
        <taxon>Oxalobacteraceae</taxon>
        <taxon>Undibacterium</taxon>
    </lineage>
</organism>
<dbReference type="AlphaFoldDB" id="A0A3S9HG95"/>
<evidence type="ECO:0000256" key="1">
    <source>
        <dbReference type="ARBA" id="ARBA00004651"/>
    </source>
</evidence>
<gene>
    <name evidence="8" type="ORF">EJN92_03380</name>
</gene>
<dbReference type="GO" id="GO:0022857">
    <property type="term" value="F:transmembrane transporter activity"/>
    <property type="evidence" value="ECO:0007669"/>
    <property type="project" value="InterPro"/>
</dbReference>
<evidence type="ECO:0000256" key="3">
    <source>
        <dbReference type="ARBA" id="ARBA00022475"/>
    </source>
</evidence>
<dbReference type="PANTHER" id="PTHR23517">
    <property type="entry name" value="RESISTANCE PROTEIN MDTM, PUTATIVE-RELATED-RELATED"/>
    <property type="match status" value="1"/>
</dbReference>
<feature type="transmembrane region" description="Helical" evidence="7">
    <location>
        <begin position="90"/>
        <end position="108"/>
    </location>
</feature>
<dbReference type="InterPro" id="IPR011701">
    <property type="entry name" value="MFS"/>
</dbReference>
<comment type="subcellular location">
    <subcellularLocation>
        <location evidence="1">Cell membrane</location>
        <topology evidence="1">Multi-pass membrane protein</topology>
    </subcellularLocation>
</comment>
<accession>A0A3S9HG95</accession>
<dbReference type="Pfam" id="PF07690">
    <property type="entry name" value="MFS_1"/>
    <property type="match status" value="1"/>
</dbReference>
<dbReference type="Proteomes" id="UP000275663">
    <property type="component" value="Chromosome"/>
</dbReference>
<dbReference type="SUPFAM" id="SSF103473">
    <property type="entry name" value="MFS general substrate transporter"/>
    <property type="match status" value="1"/>
</dbReference>
<evidence type="ECO:0000256" key="6">
    <source>
        <dbReference type="ARBA" id="ARBA00023136"/>
    </source>
</evidence>
<keyword evidence="4 7" id="KW-0812">Transmembrane</keyword>
<evidence type="ECO:0000256" key="7">
    <source>
        <dbReference type="SAM" id="Phobius"/>
    </source>
</evidence>
<dbReference type="EMBL" id="CP034464">
    <property type="protein sequence ID" value="AZP11135.1"/>
    <property type="molecule type" value="Genomic_DNA"/>
</dbReference>
<feature type="transmembrane region" description="Helical" evidence="7">
    <location>
        <begin position="424"/>
        <end position="444"/>
    </location>
</feature>
<evidence type="ECO:0000256" key="5">
    <source>
        <dbReference type="ARBA" id="ARBA00022989"/>
    </source>
</evidence>
<dbReference type="OrthoDB" id="8770532at2"/>
<reference evidence="8 9" key="1">
    <citation type="journal article" date="2011" name="Int. J. Syst. Evol. Microbiol.">
        <title>Description of Undibacterium oligocarboniphilum sp. nov., isolated from purified water, and Undibacterium pigrum strain CCUG 49012 as the type strain of Undibacterium parvum sp. nov., and emended descriptions of the genus Undibacterium and the species Undibacterium pigrum.</title>
        <authorList>
            <person name="Eder W."/>
            <person name="Wanner G."/>
            <person name="Ludwig W."/>
            <person name="Busse H.J."/>
            <person name="Ziemke-Kageler F."/>
            <person name="Lang E."/>
        </authorList>
    </citation>
    <scope>NUCLEOTIDE SEQUENCE [LARGE SCALE GENOMIC DNA]</scope>
    <source>
        <strain evidence="8 9">DSM 23061</strain>
    </source>
</reference>
<dbReference type="PANTHER" id="PTHR23517:SF2">
    <property type="entry name" value="MULTIDRUG RESISTANCE PROTEIN MDTH"/>
    <property type="match status" value="1"/>
</dbReference>
<feature type="transmembrane region" description="Helical" evidence="7">
    <location>
        <begin position="400"/>
        <end position="418"/>
    </location>
</feature>
<feature type="transmembrane region" description="Helical" evidence="7">
    <location>
        <begin position="208"/>
        <end position="227"/>
    </location>
</feature>
<keyword evidence="5 7" id="KW-1133">Transmembrane helix</keyword>
<feature type="transmembrane region" description="Helical" evidence="7">
    <location>
        <begin position="145"/>
        <end position="163"/>
    </location>
</feature>
<evidence type="ECO:0000313" key="9">
    <source>
        <dbReference type="Proteomes" id="UP000275663"/>
    </source>
</evidence>
<evidence type="ECO:0000313" key="8">
    <source>
        <dbReference type="EMBL" id="AZP11135.1"/>
    </source>
</evidence>
<evidence type="ECO:0000256" key="4">
    <source>
        <dbReference type="ARBA" id="ARBA00022692"/>
    </source>
</evidence>
<feature type="transmembrane region" description="Helical" evidence="7">
    <location>
        <begin position="184"/>
        <end position="202"/>
    </location>
</feature>
<feature type="transmembrane region" description="Helical" evidence="7">
    <location>
        <begin position="58"/>
        <end position="78"/>
    </location>
</feature>
<sequence>MDIAPAELLKPHYQRVRHATYVSWQGLSLNLLYSQRFCCISAAYTMHTKNFNPVFNSYLIYIGVALASAGVALYTPLIVSETGKNFSGTWAAAILFGLNLGRVLGSYLGGRYPRLANHPLAVSGNILLEGIALYCMAYLQQAWALALFALLAGLGSGLSFPGLKNYLLKLKDLDQGSLFSRLAFAIRMGLVSGYLVAAWAPIHSLKLVFLFVLLSFIAYAIFMLYAMRDISRHEALQLSRASASKAKELSSSNEPLHLASDNLPASKLPLMFHLSNAVFWCFAIQPMIGFSLHIPKFTPEIPVSTPFWLAALVIIFFQIPVSKRAVRTRDHFRFLRIGYGCLFLSFALMVVAGQSAAAVIASAILLSFGQVFYGPSFDVVIARFSANSSEQTGKLMSQQMLYQSMGTMFGSLIGGVLFDLAQRLHLPSLNWLLLALGSLWMMVLSKHKIPDLYRSAKLSSAKLSTASASSNL</sequence>
<dbReference type="GO" id="GO:0005886">
    <property type="term" value="C:plasma membrane"/>
    <property type="evidence" value="ECO:0007669"/>
    <property type="project" value="UniProtKB-SubCell"/>
</dbReference>
<protein>
    <submittedName>
        <fullName evidence="8">MFS transporter</fullName>
    </submittedName>
</protein>
<dbReference type="InterPro" id="IPR036259">
    <property type="entry name" value="MFS_trans_sf"/>
</dbReference>